<feature type="chain" id="PRO_5029702610" evidence="4">
    <location>
        <begin position="22"/>
        <end position="416"/>
    </location>
</feature>
<feature type="signal peptide" evidence="4">
    <location>
        <begin position="1"/>
        <end position="21"/>
    </location>
</feature>
<feature type="compositionally biased region" description="Basic and acidic residues" evidence="3">
    <location>
        <begin position="339"/>
        <end position="353"/>
    </location>
</feature>
<gene>
    <name evidence="5" type="ORF">EB796_025079</name>
</gene>
<name>A0A7J7IRN8_BUGNE</name>
<organism evidence="5 6">
    <name type="scientific">Bugula neritina</name>
    <name type="common">Brown bryozoan</name>
    <name type="synonym">Sertularia neritina</name>
    <dbReference type="NCBI Taxonomy" id="10212"/>
    <lineage>
        <taxon>Eukaryota</taxon>
        <taxon>Metazoa</taxon>
        <taxon>Spiralia</taxon>
        <taxon>Lophotrochozoa</taxon>
        <taxon>Bryozoa</taxon>
        <taxon>Gymnolaemata</taxon>
        <taxon>Cheilostomatida</taxon>
        <taxon>Flustrina</taxon>
        <taxon>Buguloidea</taxon>
        <taxon>Bugulidae</taxon>
        <taxon>Bugula</taxon>
    </lineage>
</organism>
<keyword evidence="4" id="KW-0732">Signal</keyword>
<keyword evidence="6" id="KW-1185">Reference proteome</keyword>
<evidence type="ECO:0000313" key="6">
    <source>
        <dbReference type="Proteomes" id="UP000593567"/>
    </source>
</evidence>
<keyword evidence="2" id="KW-0547">Nucleotide-binding</keyword>
<dbReference type="SMART" id="SM00173">
    <property type="entry name" value="RAS"/>
    <property type="match status" value="1"/>
</dbReference>
<dbReference type="GO" id="GO:0003924">
    <property type="term" value="F:GTPase activity"/>
    <property type="evidence" value="ECO:0007669"/>
    <property type="project" value="InterPro"/>
</dbReference>
<dbReference type="InterPro" id="IPR001806">
    <property type="entry name" value="Small_GTPase"/>
</dbReference>
<comment type="similarity">
    <text evidence="1">Belongs to the small GTPase superfamily. Rab family.</text>
</comment>
<feature type="region of interest" description="Disordered" evidence="3">
    <location>
        <begin position="334"/>
        <end position="367"/>
    </location>
</feature>
<dbReference type="InterPro" id="IPR027417">
    <property type="entry name" value="P-loop_NTPase"/>
</dbReference>
<comment type="caution">
    <text evidence="5">The sequence shown here is derived from an EMBL/GenBank/DDBJ whole genome shotgun (WGS) entry which is preliminary data.</text>
</comment>
<protein>
    <submittedName>
        <fullName evidence="5">Uncharacterized protein</fullName>
    </submittedName>
</protein>
<dbReference type="Proteomes" id="UP000593567">
    <property type="component" value="Unassembled WGS sequence"/>
</dbReference>
<dbReference type="AlphaFoldDB" id="A0A7J7IRN8"/>
<evidence type="ECO:0000256" key="4">
    <source>
        <dbReference type="SAM" id="SignalP"/>
    </source>
</evidence>
<reference evidence="5" key="1">
    <citation type="submission" date="2020-06" db="EMBL/GenBank/DDBJ databases">
        <title>Draft genome of Bugula neritina, a colonial animal packing powerful symbionts and potential medicines.</title>
        <authorList>
            <person name="Rayko M."/>
        </authorList>
    </citation>
    <scope>NUCLEOTIDE SEQUENCE [LARGE SCALE GENOMIC DNA]</scope>
    <source>
        <strain evidence="5">Kwan_BN1</strain>
    </source>
</reference>
<dbReference type="Pfam" id="PF00071">
    <property type="entry name" value="Ras"/>
    <property type="match status" value="1"/>
</dbReference>
<accession>A0A7J7IRN8</accession>
<evidence type="ECO:0000256" key="1">
    <source>
        <dbReference type="ARBA" id="ARBA00006270"/>
    </source>
</evidence>
<dbReference type="SUPFAM" id="SSF52540">
    <property type="entry name" value="P-loop containing nucleoside triphosphate hydrolases"/>
    <property type="match status" value="1"/>
</dbReference>
<dbReference type="EMBL" id="VXIV02003501">
    <property type="protein sequence ID" value="KAF6016619.1"/>
    <property type="molecule type" value="Genomic_DNA"/>
</dbReference>
<sequence length="416" mass="46941">MCYLMSFVIICLLLRHAIVLSLLPVDGQFLQIDIIDTAAWNEFAAMQSLFVKRAHLVLVVYDVTSPSWRKSLQNIIKGVRDIKADADIVVIGNKCDKLKKEHDFAPNRLIDVTQSQCIGQIFTSAFSQQGIVGLKQLILCSKSKLTDGYYTELGMVPKRKKLKKKINGFVLSLPLWKKKEKTPLETPPTPRDSPCYSDYINRNFDKLFEASSKEQLQVTTQTLPIQRRYLKHGQNGCHNKLKDSHLCRANLSMSDLYSGTGGSNEASAVRRKTNVHHNRRKSLDFSRLESADSLLINGRLRRKISSSCGGSMSHLPTAESIDLLDESSMDPISLSPAGRTERTRNCHNSEYDSGKPTIVHQHSQSQDLLHSKVFPTTDKKQNGKKIPKEHMFIKNLVKQHCSAEDILGVKRRLVSQ</sequence>
<proteinExistence type="inferred from homology"/>
<dbReference type="GO" id="GO:0005525">
    <property type="term" value="F:GTP binding"/>
    <property type="evidence" value="ECO:0007669"/>
    <property type="project" value="InterPro"/>
</dbReference>
<dbReference type="Gene3D" id="3.40.50.300">
    <property type="entry name" value="P-loop containing nucleotide triphosphate hydrolases"/>
    <property type="match status" value="1"/>
</dbReference>
<evidence type="ECO:0000256" key="3">
    <source>
        <dbReference type="SAM" id="MobiDB-lite"/>
    </source>
</evidence>
<dbReference type="PANTHER" id="PTHR47978">
    <property type="match status" value="1"/>
</dbReference>
<evidence type="ECO:0000256" key="2">
    <source>
        <dbReference type="ARBA" id="ARBA00022741"/>
    </source>
</evidence>
<evidence type="ECO:0000313" key="5">
    <source>
        <dbReference type="EMBL" id="KAF6016619.1"/>
    </source>
</evidence>